<name>A0AAU7VF57_9CAUD</name>
<organism evidence="1">
    <name type="scientific">Enterobacter phage vB_EclP_26</name>
    <dbReference type="NCBI Taxonomy" id="3161160"/>
    <lineage>
        <taxon>Viruses</taxon>
        <taxon>Duplodnaviria</taxon>
        <taxon>Heunggongvirae</taxon>
        <taxon>Uroviricota</taxon>
        <taxon>Caudoviricetes</taxon>
    </lineage>
</organism>
<protein>
    <recommendedName>
        <fullName evidence="2">HNS binding protein</fullName>
    </recommendedName>
</protein>
<evidence type="ECO:0000313" key="1">
    <source>
        <dbReference type="EMBL" id="XBW52447.1"/>
    </source>
</evidence>
<reference evidence="1" key="1">
    <citation type="submission" date="2024-06" db="EMBL/GenBank/DDBJ databases">
        <authorList>
            <person name="Li Z."/>
        </authorList>
    </citation>
    <scope>NUCLEOTIDE SEQUENCE</scope>
</reference>
<gene>
    <name evidence="1" type="ORF">vBEclP26_019</name>
</gene>
<proteinExistence type="predicted"/>
<sequence>MAITKRLTCKFDLKIVYTAEDVESYSRELVSMTKGYVSGEKQDGLTRKLVETAVEHGVEAAIELHLKSVLASKLKDELPEDGATISNISTRFKR</sequence>
<accession>A0AAU7VF57</accession>
<evidence type="ECO:0008006" key="2">
    <source>
        <dbReference type="Google" id="ProtNLM"/>
    </source>
</evidence>
<dbReference type="EMBL" id="PP869411">
    <property type="protein sequence ID" value="XBW52447.1"/>
    <property type="molecule type" value="Genomic_DNA"/>
</dbReference>